<keyword evidence="2" id="KW-1185">Reference proteome</keyword>
<evidence type="ECO:0000313" key="1">
    <source>
        <dbReference type="EMBL" id="GMF38319.1"/>
    </source>
</evidence>
<comment type="caution">
    <text evidence="1">The sequence shown here is derived from an EMBL/GenBank/DDBJ whole genome shotgun (WGS) entry which is preliminary data.</text>
</comment>
<protein>
    <submittedName>
        <fullName evidence="1">Unnamed protein product</fullName>
    </submittedName>
</protein>
<name>A0A9W6XH40_9STRA</name>
<organism evidence="1 2">
    <name type="scientific">Phytophthora lilii</name>
    <dbReference type="NCBI Taxonomy" id="2077276"/>
    <lineage>
        <taxon>Eukaryota</taxon>
        <taxon>Sar</taxon>
        <taxon>Stramenopiles</taxon>
        <taxon>Oomycota</taxon>
        <taxon>Peronosporomycetes</taxon>
        <taxon>Peronosporales</taxon>
        <taxon>Peronosporaceae</taxon>
        <taxon>Phytophthora</taxon>
    </lineage>
</organism>
<evidence type="ECO:0000313" key="2">
    <source>
        <dbReference type="Proteomes" id="UP001165083"/>
    </source>
</evidence>
<reference evidence="1" key="1">
    <citation type="submission" date="2023-04" db="EMBL/GenBank/DDBJ databases">
        <title>Phytophthora lilii NBRC 32176.</title>
        <authorList>
            <person name="Ichikawa N."/>
            <person name="Sato H."/>
            <person name="Tonouchi N."/>
        </authorList>
    </citation>
    <scope>NUCLEOTIDE SEQUENCE</scope>
    <source>
        <strain evidence="1">NBRC 32176</strain>
    </source>
</reference>
<accession>A0A9W6XH40</accession>
<gene>
    <name evidence="1" type="ORF">Plil01_001602900</name>
</gene>
<dbReference type="EMBL" id="BSXW01001658">
    <property type="protein sequence ID" value="GMF38319.1"/>
    <property type="molecule type" value="Genomic_DNA"/>
</dbReference>
<dbReference type="AlphaFoldDB" id="A0A9W6XH40"/>
<sequence length="187" mass="20418">MQPKASSENSPPCSVRTLNSSMVFGYASSPLRRAAHDVDAMALQGLWRPLASRHEARYRAPRAEYEAVCTTRQLQPFSGDRQALSISSLQDRDRFRPGTDNLALRWTISHVSELLWSSTTASLQVFVGRAWEAQSQNASTSCGSGEIESVLQVSEVVLKLSSSSSTHASAALSVLNSSVSIIWTMSR</sequence>
<dbReference type="Proteomes" id="UP001165083">
    <property type="component" value="Unassembled WGS sequence"/>
</dbReference>
<proteinExistence type="predicted"/>